<reference evidence="2 3" key="1">
    <citation type="submission" date="2015-10" db="EMBL/GenBank/DDBJ databases">
        <title>Draft genome sequence of Novosphingobium fuchskuhlense DSM 25065 isolated from a surface water sample of the southwest basin of Lake Grosse Fuchskuhle.</title>
        <authorList>
            <person name="Ruckert C."/>
            <person name="Winkler A."/>
            <person name="Glaeser J."/>
            <person name="Grossart H.-P."/>
            <person name="Kalinowski J."/>
            <person name="Glaeser S."/>
        </authorList>
    </citation>
    <scope>NUCLEOTIDE SEQUENCE [LARGE SCALE GENOMIC DNA]</scope>
    <source>
        <strain evidence="2 3">FNE08-7</strain>
    </source>
</reference>
<sequence length="219" mass="23690">MKIAILGSTGFAGSFLLAEALARPELAVTAIVRNPGAVSPHERLTVKKGDVFDTGSLADALRGHDAAIHAFHPGRAASMADVYDQCVAGHEAIIAATRLAGVPRLVCVGGAASLMTPEGKEYLDSSYWDKAFDPYRNAILGTRALYYLLKPVTDLDWVFLAPSAWLRPGQRTGRYRTGKDDMLFAADGTSSISNEDFALALINEVITPRHHRERFTVGY</sequence>
<gene>
    <name evidence="2" type="ORF">AQZ52_04375</name>
</gene>
<evidence type="ECO:0000259" key="1">
    <source>
        <dbReference type="Pfam" id="PF13460"/>
    </source>
</evidence>
<dbReference type="InterPro" id="IPR016040">
    <property type="entry name" value="NAD(P)-bd_dom"/>
</dbReference>
<dbReference type="AlphaFoldDB" id="A0A117UX60"/>
<dbReference type="GO" id="GO:0016646">
    <property type="term" value="F:oxidoreductase activity, acting on the CH-NH group of donors, NAD or NADP as acceptor"/>
    <property type="evidence" value="ECO:0007669"/>
    <property type="project" value="TreeGrafter"/>
</dbReference>
<dbReference type="InterPro" id="IPR036291">
    <property type="entry name" value="NAD(P)-bd_dom_sf"/>
</dbReference>
<name>A0A117UX60_9SPHN</name>
<dbReference type="Proteomes" id="UP000058012">
    <property type="component" value="Unassembled WGS sequence"/>
</dbReference>
<dbReference type="PANTHER" id="PTHR43355:SF2">
    <property type="entry name" value="FLAVIN REDUCTASE (NADPH)"/>
    <property type="match status" value="1"/>
</dbReference>
<evidence type="ECO:0000313" key="3">
    <source>
        <dbReference type="Proteomes" id="UP000058012"/>
    </source>
</evidence>
<protein>
    <recommendedName>
        <fullName evidence="1">NAD(P)-binding domain-containing protein</fullName>
    </recommendedName>
</protein>
<dbReference type="EMBL" id="LLZS01000003">
    <property type="protein sequence ID" value="KUR72488.1"/>
    <property type="molecule type" value="Genomic_DNA"/>
</dbReference>
<dbReference type="Gene3D" id="3.40.50.720">
    <property type="entry name" value="NAD(P)-binding Rossmann-like Domain"/>
    <property type="match status" value="1"/>
</dbReference>
<dbReference type="SUPFAM" id="SSF51735">
    <property type="entry name" value="NAD(P)-binding Rossmann-fold domains"/>
    <property type="match status" value="1"/>
</dbReference>
<feature type="domain" description="NAD(P)-binding" evidence="1">
    <location>
        <begin position="7"/>
        <end position="203"/>
    </location>
</feature>
<keyword evidence="3" id="KW-1185">Reference proteome</keyword>
<dbReference type="PANTHER" id="PTHR43355">
    <property type="entry name" value="FLAVIN REDUCTASE (NADPH)"/>
    <property type="match status" value="1"/>
</dbReference>
<dbReference type="STRING" id="1117702.AQZ52_04375"/>
<accession>A0A117UX60</accession>
<dbReference type="InterPro" id="IPR051606">
    <property type="entry name" value="Polyketide_Oxido-like"/>
</dbReference>
<organism evidence="2 3">
    <name type="scientific">Novosphingobium fuchskuhlense</name>
    <dbReference type="NCBI Taxonomy" id="1117702"/>
    <lineage>
        <taxon>Bacteria</taxon>
        <taxon>Pseudomonadati</taxon>
        <taxon>Pseudomonadota</taxon>
        <taxon>Alphaproteobacteria</taxon>
        <taxon>Sphingomonadales</taxon>
        <taxon>Sphingomonadaceae</taxon>
        <taxon>Novosphingobium</taxon>
    </lineage>
</organism>
<evidence type="ECO:0000313" key="2">
    <source>
        <dbReference type="EMBL" id="KUR72488.1"/>
    </source>
</evidence>
<comment type="caution">
    <text evidence="2">The sequence shown here is derived from an EMBL/GenBank/DDBJ whole genome shotgun (WGS) entry which is preliminary data.</text>
</comment>
<dbReference type="Pfam" id="PF13460">
    <property type="entry name" value="NAD_binding_10"/>
    <property type="match status" value="1"/>
</dbReference>
<proteinExistence type="predicted"/>